<gene>
    <name evidence="3" type="ORF">FNQ90_03435</name>
</gene>
<name>A0A7W3TAG0_9ACTN</name>
<sequence>MVMLERLRADHAAAVLAFERENREWFARSIPDRGDAWFAEFEGRHRALLAEQEAGLLHLHVLVEDDGRVIGRVNLVDIADPARGTAELGYRLAEAATGRGVATAAVAEVCRRAAGAYGLSALTAVTTLDNPASRAVLARNDFTPVGDIDLDGRPGTRYHRPLTPGPASR</sequence>
<evidence type="ECO:0000313" key="3">
    <source>
        <dbReference type="EMBL" id="MBB0243188.1"/>
    </source>
</evidence>
<comment type="caution">
    <text evidence="3">The sequence shown here is derived from an EMBL/GenBank/DDBJ whole genome shotgun (WGS) entry which is preliminary data.</text>
</comment>
<accession>A0A7W3TAG0</accession>
<evidence type="ECO:0000313" key="4">
    <source>
        <dbReference type="Proteomes" id="UP000538929"/>
    </source>
</evidence>
<keyword evidence="3" id="KW-0808">Transferase</keyword>
<dbReference type="RefSeq" id="WP_182604897.1">
    <property type="nucleotide sequence ID" value="NZ_VKHT01000049.1"/>
</dbReference>
<feature type="domain" description="N-acetyltransferase" evidence="2">
    <location>
        <begin position="2"/>
        <end position="163"/>
    </location>
</feature>
<dbReference type="EMBL" id="VKHT01000049">
    <property type="protein sequence ID" value="MBB0243188.1"/>
    <property type="molecule type" value="Genomic_DNA"/>
</dbReference>
<feature type="region of interest" description="Disordered" evidence="1">
    <location>
        <begin position="148"/>
        <end position="169"/>
    </location>
</feature>
<dbReference type="InterPro" id="IPR051531">
    <property type="entry name" value="N-acetyltransferase"/>
</dbReference>
<protein>
    <submittedName>
        <fullName evidence="3">GNAT family N-acetyltransferase</fullName>
    </submittedName>
</protein>
<dbReference type="Gene3D" id="3.40.630.30">
    <property type="match status" value="1"/>
</dbReference>
<dbReference type="GO" id="GO:0016747">
    <property type="term" value="F:acyltransferase activity, transferring groups other than amino-acyl groups"/>
    <property type="evidence" value="ECO:0007669"/>
    <property type="project" value="InterPro"/>
</dbReference>
<evidence type="ECO:0000256" key="1">
    <source>
        <dbReference type="SAM" id="MobiDB-lite"/>
    </source>
</evidence>
<dbReference type="AlphaFoldDB" id="A0A7W3TAG0"/>
<organism evidence="3 4">
    <name type="scientific">Streptomyces alkaliphilus</name>
    <dbReference type="NCBI Taxonomy" id="1472722"/>
    <lineage>
        <taxon>Bacteria</taxon>
        <taxon>Bacillati</taxon>
        <taxon>Actinomycetota</taxon>
        <taxon>Actinomycetes</taxon>
        <taxon>Kitasatosporales</taxon>
        <taxon>Streptomycetaceae</taxon>
        <taxon>Streptomyces</taxon>
    </lineage>
</organism>
<dbReference type="PROSITE" id="PS51186">
    <property type="entry name" value="GNAT"/>
    <property type="match status" value="1"/>
</dbReference>
<dbReference type="PANTHER" id="PTHR43792">
    <property type="entry name" value="GNAT FAMILY, PUTATIVE (AFU_ORTHOLOGUE AFUA_3G00765)-RELATED-RELATED"/>
    <property type="match status" value="1"/>
</dbReference>
<evidence type="ECO:0000259" key="2">
    <source>
        <dbReference type="PROSITE" id="PS51186"/>
    </source>
</evidence>
<reference evidence="4" key="1">
    <citation type="submission" date="2019-10" db="EMBL/GenBank/DDBJ databases">
        <title>Streptomyces sp. nov., a novel actinobacterium isolated from alkaline environment.</title>
        <authorList>
            <person name="Golinska P."/>
        </authorList>
    </citation>
    <scope>NUCLEOTIDE SEQUENCE [LARGE SCALE GENOMIC DNA]</scope>
    <source>
        <strain evidence="4">DSM 42118</strain>
    </source>
</reference>
<dbReference type="SUPFAM" id="SSF55729">
    <property type="entry name" value="Acyl-CoA N-acyltransferases (Nat)"/>
    <property type="match status" value="1"/>
</dbReference>
<dbReference type="InterPro" id="IPR000182">
    <property type="entry name" value="GNAT_dom"/>
</dbReference>
<proteinExistence type="predicted"/>
<dbReference type="Pfam" id="PF13302">
    <property type="entry name" value="Acetyltransf_3"/>
    <property type="match status" value="1"/>
</dbReference>
<keyword evidence="4" id="KW-1185">Reference proteome</keyword>
<dbReference type="Proteomes" id="UP000538929">
    <property type="component" value="Unassembled WGS sequence"/>
</dbReference>
<dbReference type="InterPro" id="IPR016181">
    <property type="entry name" value="Acyl_CoA_acyltransferase"/>
</dbReference>